<dbReference type="GO" id="GO:0003735">
    <property type="term" value="F:structural constituent of ribosome"/>
    <property type="evidence" value="ECO:0007669"/>
    <property type="project" value="InterPro"/>
</dbReference>
<dbReference type="InterPro" id="IPR036920">
    <property type="entry name" value="Ribosomal_uL16_sf"/>
</dbReference>
<proteinExistence type="inferred from homology"/>
<dbReference type="InterPro" id="IPR000114">
    <property type="entry name" value="Ribosomal_uL16_bact-type"/>
</dbReference>
<dbReference type="FunFam" id="3.90.1170.10:FF:000013">
    <property type="entry name" value="Mitochondrial Ribosomal Protein, Large"/>
    <property type="match status" value="1"/>
</dbReference>
<keyword evidence="3 6" id="KW-0687">Ribonucleoprotein</keyword>
<dbReference type="Gene3D" id="3.90.1170.10">
    <property type="entry name" value="Ribosomal protein L10e/L16"/>
    <property type="match status" value="1"/>
</dbReference>
<dbReference type="PANTHER" id="PTHR12220:SF13">
    <property type="entry name" value="LARGE RIBOSOMAL SUBUNIT PROTEIN UL16M"/>
    <property type="match status" value="1"/>
</dbReference>
<dbReference type="PANTHER" id="PTHR12220">
    <property type="entry name" value="50S/60S RIBOSOMAL PROTEIN L16"/>
    <property type="match status" value="1"/>
</dbReference>
<protein>
    <recommendedName>
        <fullName evidence="4">Large ribosomal subunit protein uL16m</fullName>
    </recommendedName>
    <alternativeName>
        <fullName evidence="5">39S ribosomal protein L16, mitochondrial</fullName>
    </alternativeName>
</protein>
<dbReference type="AlphaFoldDB" id="A0AAF3EHI8"/>
<evidence type="ECO:0000313" key="8">
    <source>
        <dbReference type="WBParaSite" id="MBELARI_LOCUS13439"/>
    </source>
</evidence>
<dbReference type="PRINTS" id="PR00060">
    <property type="entry name" value="RIBOSOMALL16"/>
</dbReference>
<evidence type="ECO:0000256" key="2">
    <source>
        <dbReference type="ARBA" id="ARBA00022980"/>
    </source>
</evidence>
<dbReference type="GO" id="GO:0019843">
    <property type="term" value="F:rRNA binding"/>
    <property type="evidence" value="ECO:0007669"/>
    <property type="project" value="InterPro"/>
</dbReference>
<keyword evidence="7" id="KW-1185">Reference proteome</keyword>
<keyword evidence="2 6" id="KW-0689">Ribosomal protein</keyword>
<reference evidence="8" key="1">
    <citation type="submission" date="2024-02" db="UniProtKB">
        <authorList>
            <consortium name="WormBaseParasite"/>
        </authorList>
    </citation>
    <scope>IDENTIFICATION</scope>
</reference>
<accession>A0AAF3EHI8</accession>
<dbReference type="GO" id="GO:0005762">
    <property type="term" value="C:mitochondrial large ribosomal subunit"/>
    <property type="evidence" value="ECO:0007669"/>
    <property type="project" value="TreeGrafter"/>
</dbReference>
<dbReference type="Proteomes" id="UP000887575">
    <property type="component" value="Unassembled WGS sequence"/>
</dbReference>
<dbReference type="GO" id="GO:0032543">
    <property type="term" value="P:mitochondrial translation"/>
    <property type="evidence" value="ECO:0007669"/>
    <property type="project" value="TreeGrafter"/>
</dbReference>
<evidence type="ECO:0000256" key="6">
    <source>
        <dbReference type="RuleBase" id="RU004413"/>
    </source>
</evidence>
<name>A0AAF3EHI8_9BILA</name>
<evidence type="ECO:0000313" key="7">
    <source>
        <dbReference type="Proteomes" id="UP000887575"/>
    </source>
</evidence>
<evidence type="ECO:0000256" key="1">
    <source>
        <dbReference type="ARBA" id="ARBA00008931"/>
    </source>
</evidence>
<organism evidence="7 8">
    <name type="scientific">Mesorhabditis belari</name>
    <dbReference type="NCBI Taxonomy" id="2138241"/>
    <lineage>
        <taxon>Eukaryota</taxon>
        <taxon>Metazoa</taxon>
        <taxon>Ecdysozoa</taxon>
        <taxon>Nematoda</taxon>
        <taxon>Chromadorea</taxon>
        <taxon>Rhabditida</taxon>
        <taxon>Rhabditina</taxon>
        <taxon>Rhabditomorpha</taxon>
        <taxon>Rhabditoidea</taxon>
        <taxon>Rhabditidae</taxon>
        <taxon>Mesorhabditinae</taxon>
        <taxon>Mesorhabditis</taxon>
    </lineage>
</organism>
<dbReference type="SUPFAM" id="SSF54686">
    <property type="entry name" value="Ribosomal protein L16p/L10e"/>
    <property type="match status" value="1"/>
</dbReference>
<evidence type="ECO:0000256" key="4">
    <source>
        <dbReference type="ARBA" id="ARBA00035302"/>
    </source>
</evidence>
<sequence length="239" mass="28013">MDVNLTAMLRARQLFTLVRGLKRYPFPATFENVTFPPDGQLKLAKMPKEPTYDPEKGEEKYKTSKRTIWGRGVEEIHTELVHEQYGLAAVSGGMISADDFDFLQDRVNKNLIDKQFAIWRVDPPWLPRTKKAQGTRLGGGKGSIHHYVTPVKAKRIILEIGGHITEIEAQAFLLYLCERFKFPVEFVSQKILEERRVKEDFIQRHNQNRFNWDIMMKYNMQNCTSWLSPYDLEWKGKYK</sequence>
<dbReference type="InterPro" id="IPR016180">
    <property type="entry name" value="Ribosomal_uL16_dom"/>
</dbReference>
<comment type="similarity">
    <text evidence="1 6">Belongs to the universal ribosomal protein uL16 family.</text>
</comment>
<dbReference type="CDD" id="cd01433">
    <property type="entry name" value="Ribosomal_L16_L10e"/>
    <property type="match status" value="1"/>
</dbReference>
<evidence type="ECO:0000256" key="5">
    <source>
        <dbReference type="ARBA" id="ARBA00035440"/>
    </source>
</evidence>
<evidence type="ECO:0000256" key="3">
    <source>
        <dbReference type="ARBA" id="ARBA00023274"/>
    </source>
</evidence>
<dbReference type="WBParaSite" id="MBELARI_LOCUS13439">
    <property type="protein sequence ID" value="MBELARI_LOCUS13439"/>
    <property type="gene ID" value="MBELARI_LOCUS13439"/>
</dbReference>
<dbReference type="Pfam" id="PF00252">
    <property type="entry name" value="Ribosomal_L16"/>
    <property type="match status" value="1"/>
</dbReference>
<dbReference type="InterPro" id="IPR047873">
    <property type="entry name" value="Ribosomal_uL16"/>
</dbReference>